<dbReference type="Proteomes" id="UP001642409">
    <property type="component" value="Unassembled WGS sequence"/>
</dbReference>
<sequence length="163" mass="18966">MCLYTHATKNYRQMAEYFPLLLLMQYITRDDSQSRRIYWYERIVAVGSLGTVCIYWNSGQPFNINTVGIIGTKEQLPESGIIPNPITQNSKFLTQKINRTSNLGTSKQPLTVTQLIFHRVKNSRREMKRFETFNIIFLNLVIFVEVSTLNSTPPTKKVYFNCI</sequence>
<protein>
    <submittedName>
        <fullName evidence="2">Uncharacterized protein</fullName>
    </submittedName>
</protein>
<feature type="transmembrane region" description="Helical" evidence="1">
    <location>
        <begin position="130"/>
        <end position="149"/>
    </location>
</feature>
<dbReference type="EMBL" id="CATOUU010000510">
    <property type="protein sequence ID" value="CAI9932178.1"/>
    <property type="molecule type" value="Genomic_DNA"/>
</dbReference>
<comment type="caution">
    <text evidence="2">The sequence shown here is derived from an EMBL/GenBank/DDBJ whole genome shotgun (WGS) entry which is preliminary data.</text>
</comment>
<dbReference type="EMBL" id="CAXDID020000433">
    <property type="protein sequence ID" value="CAL6091115.1"/>
    <property type="molecule type" value="Genomic_DNA"/>
</dbReference>
<organism evidence="2">
    <name type="scientific">Hexamita inflata</name>
    <dbReference type="NCBI Taxonomy" id="28002"/>
    <lineage>
        <taxon>Eukaryota</taxon>
        <taxon>Metamonada</taxon>
        <taxon>Diplomonadida</taxon>
        <taxon>Hexamitidae</taxon>
        <taxon>Hexamitinae</taxon>
        <taxon>Hexamita</taxon>
    </lineage>
</organism>
<accession>A0AA86P775</accession>
<gene>
    <name evidence="2" type="ORF">HINF_LOCUS19823</name>
    <name evidence="3" type="ORF">HINF_LOCUS65632</name>
</gene>
<proteinExistence type="predicted"/>
<keyword evidence="1" id="KW-0812">Transmembrane</keyword>
<evidence type="ECO:0000256" key="1">
    <source>
        <dbReference type="SAM" id="Phobius"/>
    </source>
</evidence>
<keyword evidence="1" id="KW-0472">Membrane</keyword>
<name>A0AA86P775_9EUKA</name>
<reference evidence="2" key="1">
    <citation type="submission" date="2023-06" db="EMBL/GenBank/DDBJ databases">
        <authorList>
            <person name="Kurt Z."/>
        </authorList>
    </citation>
    <scope>NUCLEOTIDE SEQUENCE</scope>
</reference>
<evidence type="ECO:0000313" key="3">
    <source>
        <dbReference type="EMBL" id="CAL6091115.1"/>
    </source>
</evidence>
<evidence type="ECO:0000313" key="2">
    <source>
        <dbReference type="EMBL" id="CAI9932178.1"/>
    </source>
</evidence>
<keyword evidence="1" id="KW-1133">Transmembrane helix</keyword>
<keyword evidence="4" id="KW-1185">Reference proteome</keyword>
<dbReference type="AlphaFoldDB" id="A0AA86P775"/>
<evidence type="ECO:0000313" key="4">
    <source>
        <dbReference type="Proteomes" id="UP001642409"/>
    </source>
</evidence>
<reference evidence="3 4" key="2">
    <citation type="submission" date="2024-07" db="EMBL/GenBank/DDBJ databases">
        <authorList>
            <person name="Akdeniz Z."/>
        </authorList>
    </citation>
    <scope>NUCLEOTIDE SEQUENCE [LARGE SCALE GENOMIC DNA]</scope>
</reference>